<dbReference type="CDD" id="cd00037">
    <property type="entry name" value="CLECT"/>
    <property type="match status" value="1"/>
</dbReference>
<sequence length="983" mass="110757">MRLNSFNFSGFYEVVVAMKLKCVFCQKRSLFLISCLTLLCLASLNTISCESTQNATDLKKRSHRVSCPSDWIIGLNQTKCYGYFKNSTSWEKSEMFCRTYGGHLASLASSKELSFVQKLCNGNSSGCWIGGRSLNSSTSVFRWSWSDPKTPQWNQSLFPKVPLRTRCGNGNGSSSCRANICIAVTNGSLPIFGEKCNASHAFVCAVDSDIKCRNCHKYLIILAVVSGLILFTTFAIILWLLVYKRSKKRRKSRKVSNPASSSSVVPPSWKIFTSEELRSMTKNFSEANRLAGDAKTGGTYSGGLSDGTKVAVKRLKRSSFQRKKEFYSEIRRAAKLHHPNVVAIKGCCYDHGERFIVYEFIASGPLDRWLHHVPRGGRSLDWNMRLNIATTLAQGIAFLHDKVKPQVVHRDIRASNVLLDEEFGAHLMGVGLSKFVPWEVMQERTVMAGGTYGYLAPEYVYRNELTTKSDVYSFGVLLLEIVSGRRPTQAVNSSVGWQSIFEWATPLVQANRWLEILDPVITCGLPEASVVQKVVDLVYSCTQNVPSMRPRMSHVVHQLQQLVQPLEINKSTTSYMKIRLDIVRKKRIAMVKNYKTDIVNLLNNGQDYEAYKRTELLLEELRIISCYDLIERFCDCISENLSLMLKKRECPEECREAVSSLIYATAWVPDVPELKDLRAVFTKRFGTFIASSVNHELVEKTELRRLPSRELKIQTVKDVANEFSINWDPTPLKLMLLRENSALQIKDKVETRADYLNKDTEKSMIDDQSEDESVLSESWRRDSLSKGSLSSSSSSSSSSLRRESVRKKKRNKILPYGIVSPPNTKTGTRNDEKAEEGKEENRKSIDQENSRVGVEFPSIEVRYEHLSAEAECEVVEGKALPTLWNSLIRVFLELVKLSGVKTREAKISITRGGLTLLLIGPPGCGKTTLLKALSGNLDKNLKVSDFVSSPFSMILLYMCVSCLFLFSSIFHSVLVKSPTMDMD</sequence>
<keyword evidence="6" id="KW-0067">ATP-binding</keyword>
<comment type="similarity">
    <text evidence="1">Belongs to the IST1 family.</text>
</comment>
<keyword evidence="5" id="KW-0418">Kinase</keyword>
<reference evidence="11" key="1">
    <citation type="submission" date="2021-01" db="EMBL/GenBank/DDBJ databases">
        <authorList>
            <person name="Bezrukov I."/>
        </authorList>
    </citation>
    <scope>NUCLEOTIDE SEQUENCE</scope>
</reference>
<feature type="region of interest" description="Disordered" evidence="7">
    <location>
        <begin position="784"/>
        <end position="849"/>
    </location>
</feature>
<dbReference type="InterPro" id="IPR008266">
    <property type="entry name" value="Tyr_kinase_AS"/>
</dbReference>
<dbReference type="Pfam" id="PF00004">
    <property type="entry name" value="AAA"/>
    <property type="match status" value="1"/>
</dbReference>
<proteinExistence type="inferred from homology"/>
<evidence type="ECO:0000256" key="2">
    <source>
        <dbReference type="ARBA" id="ARBA00008171"/>
    </source>
</evidence>
<dbReference type="InterPro" id="IPR016187">
    <property type="entry name" value="CTDL_fold"/>
</dbReference>
<dbReference type="PROSITE" id="PS50011">
    <property type="entry name" value="PROTEIN_KINASE_DOM"/>
    <property type="match status" value="1"/>
</dbReference>
<dbReference type="SMART" id="SM00034">
    <property type="entry name" value="CLECT"/>
    <property type="match status" value="1"/>
</dbReference>
<dbReference type="SUPFAM" id="SSF56112">
    <property type="entry name" value="Protein kinase-like (PK-like)"/>
    <property type="match status" value="1"/>
</dbReference>
<organism evidence="11 12">
    <name type="scientific">Arabidopsis arenosa</name>
    <name type="common">Sand rock-cress</name>
    <name type="synonym">Cardaminopsis arenosa</name>
    <dbReference type="NCBI Taxonomy" id="38785"/>
    <lineage>
        <taxon>Eukaryota</taxon>
        <taxon>Viridiplantae</taxon>
        <taxon>Streptophyta</taxon>
        <taxon>Embryophyta</taxon>
        <taxon>Tracheophyta</taxon>
        <taxon>Spermatophyta</taxon>
        <taxon>Magnoliopsida</taxon>
        <taxon>eudicotyledons</taxon>
        <taxon>Gunneridae</taxon>
        <taxon>Pentapetalae</taxon>
        <taxon>rosids</taxon>
        <taxon>malvids</taxon>
        <taxon>Brassicales</taxon>
        <taxon>Brassicaceae</taxon>
        <taxon>Camelineae</taxon>
        <taxon>Arabidopsis</taxon>
    </lineage>
</organism>
<dbReference type="AlphaFoldDB" id="A0A8S1ZJ32"/>
<comment type="similarity">
    <text evidence="2">Belongs to the protein kinase superfamily. TKL Ser/Thr protein kinase family. ROCO subfamily.</text>
</comment>
<feature type="compositionally biased region" description="Low complexity" evidence="7">
    <location>
        <begin position="785"/>
        <end position="799"/>
    </location>
</feature>
<dbReference type="PROSITE" id="PS00109">
    <property type="entry name" value="PROTEIN_KINASE_TYR"/>
    <property type="match status" value="1"/>
</dbReference>
<keyword evidence="12" id="KW-1185">Reference proteome</keyword>
<protein>
    <submittedName>
        <fullName evidence="11">Uncharacterized protein</fullName>
    </submittedName>
</protein>
<keyword evidence="3" id="KW-0808">Transferase</keyword>
<dbReference type="Pfam" id="PF03398">
    <property type="entry name" value="Ist1"/>
    <property type="match status" value="1"/>
</dbReference>
<dbReference type="Gene3D" id="3.40.50.300">
    <property type="entry name" value="P-loop containing nucleotide triphosphate hydrolases"/>
    <property type="match status" value="1"/>
</dbReference>
<evidence type="ECO:0000259" key="9">
    <source>
        <dbReference type="PROSITE" id="PS50011"/>
    </source>
</evidence>
<feature type="domain" description="C-type lectin" evidence="10">
    <location>
        <begin position="76"/>
        <end position="205"/>
    </location>
</feature>
<dbReference type="FunFam" id="1.10.510.10:FF:000393">
    <property type="entry name" value="C-type lectin receptor-like tyrosine-protein kinase At1g52310"/>
    <property type="match status" value="1"/>
</dbReference>
<keyword evidence="8" id="KW-0812">Transmembrane</keyword>
<dbReference type="SUPFAM" id="SSF52540">
    <property type="entry name" value="P-loop containing nucleoside triphosphate hydrolases"/>
    <property type="match status" value="1"/>
</dbReference>
<dbReference type="FunFam" id="3.30.200.20:FF:000318">
    <property type="entry name" value="C-type lectin receptor-like tyrosine-protein kinase"/>
    <property type="match status" value="1"/>
</dbReference>
<dbReference type="EMBL" id="LR999451">
    <property type="protein sequence ID" value="CAE5960012.1"/>
    <property type="molecule type" value="Genomic_DNA"/>
</dbReference>
<evidence type="ECO:0000259" key="10">
    <source>
        <dbReference type="PROSITE" id="PS50041"/>
    </source>
</evidence>
<keyword evidence="4" id="KW-0547">Nucleotide-binding</keyword>
<feature type="domain" description="Protein kinase" evidence="9">
    <location>
        <begin position="285"/>
        <end position="563"/>
    </location>
</feature>
<evidence type="ECO:0000256" key="7">
    <source>
        <dbReference type="SAM" id="MobiDB-lite"/>
    </source>
</evidence>
<dbReference type="Pfam" id="PF00059">
    <property type="entry name" value="Lectin_C"/>
    <property type="match status" value="1"/>
</dbReference>
<dbReference type="GO" id="GO:0015031">
    <property type="term" value="P:protein transport"/>
    <property type="evidence" value="ECO:0007669"/>
    <property type="project" value="InterPro"/>
</dbReference>
<dbReference type="Proteomes" id="UP000682877">
    <property type="component" value="Chromosome 1"/>
</dbReference>
<dbReference type="InterPro" id="IPR016186">
    <property type="entry name" value="C-type_lectin-like/link_sf"/>
</dbReference>
<dbReference type="InterPro" id="IPR052059">
    <property type="entry name" value="CR_Ser/Thr_kinase"/>
</dbReference>
<evidence type="ECO:0000256" key="3">
    <source>
        <dbReference type="ARBA" id="ARBA00022679"/>
    </source>
</evidence>
<dbReference type="FunFam" id="1.20.1260.60:FF:000002">
    <property type="entry name" value="Vacuolar protein sorting-associated protein IST1"/>
    <property type="match status" value="1"/>
</dbReference>
<dbReference type="PANTHER" id="PTHR47973">
    <property type="entry name" value="CYSTEINE-RICH RECEPTOR-LIKE PROTEIN KINASE 3"/>
    <property type="match status" value="1"/>
</dbReference>
<dbReference type="InterPro" id="IPR042277">
    <property type="entry name" value="IST1-like"/>
</dbReference>
<dbReference type="InterPro" id="IPR003959">
    <property type="entry name" value="ATPase_AAA_core"/>
</dbReference>
<evidence type="ECO:0000256" key="6">
    <source>
        <dbReference type="ARBA" id="ARBA00022840"/>
    </source>
</evidence>
<dbReference type="SMART" id="SM00219">
    <property type="entry name" value="TyrKc"/>
    <property type="match status" value="1"/>
</dbReference>
<evidence type="ECO:0000256" key="5">
    <source>
        <dbReference type="ARBA" id="ARBA00022777"/>
    </source>
</evidence>
<dbReference type="InterPro" id="IPR005061">
    <property type="entry name" value="Ist1"/>
</dbReference>
<feature type="transmembrane region" description="Helical" evidence="8">
    <location>
        <begin position="954"/>
        <end position="974"/>
    </location>
</feature>
<dbReference type="InterPro" id="IPR020635">
    <property type="entry name" value="Tyr_kinase_cat_dom"/>
</dbReference>
<evidence type="ECO:0000313" key="11">
    <source>
        <dbReference type="EMBL" id="CAE5960012.1"/>
    </source>
</evidence>
<dbReference type="Pfam" id="PF07714">
    <property type="entry name" value="PK_Tyr_Ser-Thr"/>
    <property type="match status" value="1"/>
</dbReference>
<dbReference type="Gene3D" id="3.30.200.20">
    <property type="entry name" value="Phosphorylase Kinase, domain 1"/>
    <property type="match status" value="1"/>
</dbReference>
<dbReference type="GO" id="GO:0004713">
    <property type="term" value="F:protein tyrosine kinase activity"/>
    <property type="evidence" value="ECO:0007669"/>
    <property type="project" value="InterPro"/>
</dbReference>
<dbReference type="InterPro" id="IPR001304">
    <property type="entry name" value="C-type_lectin-like"/>
</dbReference>
<dbReference type="InterPro" id="IPR001245">
    <property type="entry name" value="Ser-Thr/Tyr_kinase_cat_dom"/>
</dbReference>
<evidence type="ECO:0000313" key="12">
    <source>
        <dbReference type="Proteomes" id="UP000682877"/>
    </source>
</evidence>
<evidence type="ECO:0000256" key="1">
    <source>
        <dbReference type="ARBA" id="ARBA00005536"/>
    </source>
</evidence>
<dbReference type="InterPro" id="IPR000719">
    <property type="entry name" value="Prot_kinase_dom"/>
</dbReference>
<evidence type="ECO:0000256" key="8">
    <source>
        <dbReference type="SAM" id="Phobius"/>
    </source>
</evidence>
<gene>
    <name evidence="11" type="ORF">AARE701A_LOCUS3479</name>
</gene>
<accession>A0A8S1ZJ32</accession>
<dbReference type="InterPro" id="IPR011009">
    <property type="entry name" value="Kinase-like_dom_sf"/>
</dbReference>
<feature type="transmembrane region" description="Helical" evidence="8">
    <location>
        <begin position="218"/>
        <end position="243"/>
    </location>
</feature>
<dbReference type="PROSITE" id="PS50041">
    <property type="entry name" value="C_TYPE_LECTIN_2"/>
    <property type="match status" value="1"/>
</dbReference>
<dbReference type="Gene3D" id="1.10.510.10">
    <property type="entry name" value="Transferase(Phosphotransferase) domain 1"/>
    <property type="match status" value="1"/>
</dbReference>
<dbReference type="Gene3D" id="1.20.1260.60">
    <property type="entry name" value="Vacuolar protein sorting-associated protein Ist1"/>
    <property type="match status" value="1"/>
</dbReference>
<keyword evidence="8" id="KW-0472">Membrane</keyword>
<evidence type="ECO:0000256" key="4">
    <source>
        <dbReference type="ARBA" id="ARBA00022741"/>
    </source>
</evidence>
<keyword evidence="8" id="KW-1133">Transmembrane helix</keyword>
<dbReference type="InterPro" id="IPR027417">
    <property type="entry name" value="P-loop_NTPase"/>
</dbReference>
<name>A0A8S1ZJ32_ARAAE</name>
<dbReference type="Gene3D" id="3.10.100.10">
    <property type="entry name" value="Mannose-Binding Protein A, subunit A"/>
    <property type="match status" value="1"/>
</dbReference>
<dbReference type="GO" id="GO:0016887">
    <property type="term" value="F:ATP hydrolysis activity"/>
    <property type="evidence" value="ECO:0007669"/>
    <property type="project" value="InterPro"/>
</dbReference>
<dbReference type="SUPFAM" id="SSF56436">
    <property type="entry name" value="C-type lectin-like"/>
    <property type="match status" value="1"/>
</dbReference>
<dbReference type="GO" id="GO:0005524">
    <property type="term" value="F:ATP binding"/>
    <property type="evidence" value="ECO:0007669"/>
    <property type="project" value="UniProtKB-KW"/>
</dbReference>
<dbReference type="SMART" id="SM00220">
    <property type="entry name" value="S_TKc"/>
    <property type="match status" value="1"/>
</dbReference>
<feature type="compositionally biased region" description="Basic and acidic residues" evidence="7">
    <location>
        <begin position="828"/>
        <end position="849"/>
    </location>
</feature>